<feature type="transmembrane region" description="Helical" evidence="9">
    <location>
        <begin position="240"/>
        <end position="262"/>
    </location>
</feature>
<dbReference type="Pfam" id="PF00520">
    <property type="entry name" value="Ion_trans"/>
    <property type="match status" value="1"/>
</dbReference>
<dbReference type="Proteomes" id="UP000694941">
    <property type="component" value="Unplaced"/>
</dbReference>
<feature type="compositionally biased region" description="Polar residues" evidence="8">
    <location>
        <begin position="347"/>
        <end position="361"/>
    </location>
</feature>
<sequence length="390" mass="45170">MTSHVLFVFFVFMLINLDKSRQYRGPPKTGLEWVIVIWIIGFICHSILTLMSIGARRYFSFIWNWYDLLTHVVFLMTFLFWGKAYLDVQHYPNTEERKAWPSFDATLIHEGLLAIASVMAFGRILYFLQQSATIGPYQISLERMSFDIVSFLSVAFIIILSFATGMTRLYQYYNGMVQIDENKHKKAQLSSFVRFDYSVKTLFWALFGMSPVEAADVIISNLETGGKTIRHHLFTEGVGHFLYSLYHLIIGIALINVLIAILTTSYQDVVDNADTEWKYSRTRLWLRYINYPSTIPPPLSLIPLVDFIGNKISEHRKLPREQTQNIQCSLKSVETKEESKGWWQPQPLIQSNQEYPKTSGQRKGPDYDLIEGKKDGELGIEEAEQIRVEK</sequence>
<dbReference type="InterPro" id="IPR005821">
    <property type="entry name" value="Ion_trans_dom"/>
</dbReference>
<feature type="transmembrane region" description="Helical" evidence="9">
    <location>
        <begin position="65"/>
        <end position="86"/>
    </location>
</feature>
<feature type="transmembrane region" description="Helical" evidence="9">
    <location>
        <begin position="30"/>
        <end position="53"/>
    </location>
</feature>
<keyword evidence="2" id="KW-0813">Transport</keyword>
<keyword evidence="6 9" id="KW-0472">Membrane</keyword>
<feature type="transmembrane region" description="Helical" evidence="9">
    <location>
        <begin position="148"/>
        <end position="170"/>
    </location>
</feature>
<proteinExistence type="predicted"/>
<protein>
    <submittedName>
        <fullName evidence="13">Short transient receptor potential channel 5-like</fullName>
    </submittedName>
</protein>
<feature type="region of interest" description="Disordered" evidence="8">
    <location>
        <begin position="339"/>
        <end position="374"/>
    </location>
</feature>
<evidence type="ECO:0000256" key="5">
    <source>
        <dbReference type="ARBA" id="ARBA00023065"/>
    </source>
</evidence>
<evidence type="ECO:0000256" key="10">
    <source>
        <dbReference type="SAM" id="SignalP"/>
    </source>
</evidence>
<evidence type="ECO:0000256" key="6">
    <source>
        <dbReference type="ARBA" id="ARBA00023136"/>
    </source>
</evidence>
<accession>A0ABM1BXC9</accession>
<evidence type="ECO:0000256" key="9">
    <source>
        <dbReference type="SAM" id="Phobius"/>
    </source>
</evidence>
<keyword evidence="4 9" id="KW-1133">Transmembrane helix</keyword>
<organism evidence="12 13">
    <name type="scientific">Limulus polyphemus</name>
    <name type="common">Atlantic horseshoe crab</name>
    <dbReference type="NCBI Taxonomy" id="6850"/>
    <lineage>
        <taxon>Eukaryota</taxon>
        <taxon>Metazoa</taxon>
        <taxon>Ecdysozoa</taxon>
        <taxon>Arthropoda</taxon>
        <taxon>Chelicerata</taxon>
        <taxon>Merostomata</taxon>
        <taxon>Xiphosura</taxon>
        <taxon>Limulidae</taxon>
        <taxon>Limulus</taxon>
    </lineage>
</organism>
<feature type="transmembrane region" description="Helical" evidence="9">
    <location>
        <begin position="106"/>
        <end position="128"/>
    </location>
</feature>
<evidence type="ECO:0000256" key="8">
    <source>
        <dbReference type="SAM" id="MobiDB-lite"/>
    </source>
</evidence>
<feature type="chain" id="PRO_5045039468" evidence="10">
    <location>
        <begin position="21"/>
        <end position="390"/>
    </location>
</feature>
<feature type="signal peptide" evidence="10">
    <location>
        <begin position="1"/>
        <end position="20"/>
    </location>
</feature>
<dbReference type="PANTHER" id="PTHR10117">
    <property type="entry name" value="TRANSIENT RECEPTOR POTENTIAL CHANNEL"/>
    <property type="match status" value="1"/>
</dbReference>
<evidence type="ECO:0000256" key="4">
    <source>
        <dbReference type="ARBA" id="ARBA00022989"/>
    </source>
</evidence>
<dbReference type="InterPro" id="IPR002153">
    <property type="entry name" value="TRPC_channel"/>
</dbReference>
<dbReference type="RefSeq" id="XP_013790468.1">
    <property type="nucleotide sequence ID" value="XM_013935014.1"/>
</dbReference>
<evidence type="ECO:0000256" key="7">
    <source>
        <dbReference type="ARBA" id="ARBA00023303"/>
    </source>
</evidence>
<gene>
    <name evidence="13" type="primary">LOC106474324</name>
</gene>
<feature type="domain" description="Ion transport" evidence="11">
    <location>
        <begin position="9"/>
        <end position="271"/>
    </location>
</feature>
<comment type="subcellular location">
    <subcellularLocation>
        <location evidence="1">Membrane</location>
        <topology evidence="1">Multi-pass membrane protein</topology>
    </subcellularLocation>
</comment>
<keyword evidence="10" id="KW-0732">Signal</keyword>
<reference evidence="13" key="1">
    <citation type="submission" date="2025-08" db="UniProtKB">
        <authorList>
            <consortium name="RefSeq"/>
        </authorList>
    </citation>
    <scope>IDENTIFICATION</scope>
    <source>
        <tissue evidence="13">Muscle</tissue>
    </source>
</reference>
<evidence type="ECO:0000259" key="11">
    <source>
        <dbReference type="Pfam" id="PF00520"/>
    </source>
</evidence>
<keyword evidence="12" id="KW-1185">Reference proteome</keyword>
<keyword evidence="5" id="KW-0406">Ion transport</keyword>
<evidence type="ECO:0000256" key="1">
    <source>
        <dbReference type="ARBA" id="ARBA00004141"/>
    </source>
</evidence>
<dbReference type="GeneID" id="106474324"/>
<dbReference type="PANTHER" id="PTHR10117:SF54">
    <property type="entry name" value="TRANSIENT RECEPTOR POTENTIAL-GAMMA PROTEIN"/>
    <property type="match status" value="1"/>
</dbReference>
<feature type="compositionally biased region" description="Basic and acidic residues" evidence="8">
    <location>
        <begin position="363"/>
        <end position="374"/>
    </location>
</feature>
<evidence type="ECO:0000313" key="12">
    <source>
        <dbReference type="Proteomes" id="UP000694941"/>
    </source>
</evidence>
<keyword evidence="7" id="KW-0407">Ion channel</keyword>
<dbReference type="PRINTS" id="PR01097">
    <property type="entry name" value="TRNSRECEPTRP"/>
</dbReference>
<evidence type="ECO:0000313" key="13">
    <source>
        <dbReference type="RefSeq" id="XP_013790468.1"/>
    </source>
</evidence>
<keyword evidence="3 9" id="KW-0812">Transmembrane</keyword>
<evidence type="ECO:0000256" key="2">
    <source>
        <dbReference type="ARBA" id="ARBA00022448"/>
    </source>
</evidence>
<name>A0ABM1BXC9_LIMPO</name>
<evidence type="ECO:0000256" key="3">
    <source>
        <dbReference type="ARBA" id="ARBA00022692"/>
    </source>
</evidence>